<keyword evidence="2" id="KW-0805">Transcription regulation</keyword>
<dbReference type="Pfam" id="PF00126">
    <property type="entry name" value="HTH_1"/>
    <property type="match status" value="1"/>
</dbReference>
<dbReference type="InterPro" id="IPR036390">
    <property type="entry name" value="WH_DNA-bd_sf"/>
</dbReference>
<comment type="caution">
    <text evidence="6">The sequence shown here is derived from an EMBL/GenBank/DDBJ whole genome shotgun (WGS) entry which is preliminary data.</text>
</comment>
<proteinExistence type="inferred from homology"/>
<dbReference type="PANTHER" id="PTHR30346:SF28">
    <property type="entry name" value="HTH-TYPE TRANSCRIPTIONAL REGULATOR CYNR"/>
    <property type="match status" value="1"/>
</dbReference>
<dbReference type="SUPFAM" id="SSF46785">
    <property type="entry name" value="Winged helix' DNA-binding domain"/>
    <property type="match status" value="1"/>
</dbReference>
<keyword evidence="7" id="KW-1185">Reference proteome</keyword>
<comment type="similarity">
    <text evidence="1">Belongs to the LysR transcriptional regulatory family.</text>
</comment>
<dbReference type="EMBL" id="JAJNBZ010000037">
    <property type="protein sequence ID" value="MCE5172916.1"/>
    <property type="molecule type" value="Genomic_DNA"/>
</dbReference>
<evidence type="ECO:0000256" key="1">
    <source>
        <dbReference type="ARBA" id="ARBA00009437"/>
    </source>
</evidence>
<dbReference type="Pfam" id="PF03466">
    <property type="entry name" value="LysR_substrate"/>
    <property type="match status" value="1"/>
</dbReference>
<dbReference type="InterPro" id="IPR036388">
    <property type="entry name" value="WH-like_DNA-bd_sf"/>
</dbReference>
<dbReference type="InterPro" id="IPR000847">
    <property type="entry name" value="LysR_HTH_N"/>
</dbReference>
<dbReference type="Gene3D" id="3.40.190.290">
    <property type="match status" value="1"/>
</dbReference>
<dbReference type="Gene3D" id="1.10.10.10">
    <property type="entry name" value="Winged helix-like DNA-binding domain superfamily/Winged helix DNA-binding domain"/>
    <property type="match status" value="1"/>
</dbReference>
<evidence type="ECO:0000256" key="3">
    <source>
        <dbReference type="ARBA" id="ARBA00023125"/>
    </source>
</evidence>
<dbReference type="CDD" id="cd05466">
    <property type="entry name" value="PBP2_LTTR_substrate"/>
    <property type="match status" value="1"/>
</dbReference>
<accession>A0ABS8YM60</accession>
<dbReference type="InterPro" id="IPR005119">
    <property type="entry name" value="LysR_subst-bd"/>
</dbReference>
<evidence type="ECO:0000256" key="2">
    <source>
        <dbReference type="ARBA" id="ARBA00023015"/>
    </source>
</evidence>
<dbReference type="PANTHER" id="PTHR30346">
    <property type="entry name" value="TRANSCRIPTIONAL DUAL REGULATOR HCAR-RELATED"/>
    <property type="match status" value="1"/>
</dbReference>
<dbReference type="PROSITE" id="PS50931">
    <property type="entry name" value="HTH_LYSR"/>
    <property type="match status" value="1"/>
</dbReference>
<dbReference type="SUPFAM" id="SSF53850">
    <property type="entry name" value="Periplasmic binding protein-like II"/>
    <property type="match status" value="1"/>
</dbReference>
<dbReference type="RefSeq" id="WP_233698961.1">
    <property type="nucleotide sequence ID" value="NZ_JAJNBZ010000037.1"/>
</dbReference>
<sequence>MDIRQLRYFIAIAEERQITAAANRLHIAQPPLSQQLKQMETELGVTLVLRNGRALELTEAGRSLYRHALHITKRMDESAAEVKEIGNGLRGQLTIGVNTLSNVRLPALLRAFRATCPNITYSIRQNESAQLCSMVKDRTLELAIVWLPLELSDFTVLHLPAEPFYYLTSTPPASGSASVTFEDIACQPLILPSTQGLGVYYTIMEQFARRQLTPDIVCECSDIAMLMTLVSSGFGAAVVPASVLRLQPFSGIHSLEIEGSQPASSALIWLKDHYVSKSARSFIELLKNTQE</sequence>
<dbReference type="PRINTS" id="PR00039">
    <property type="entry name" value="HTHLYSR"/>
</dbReference>
<protein>
    <submittedName>
        <fullName evidence="6">LysR family transcriptional regulator</fullName>
    </submittedName>
</protein>
<keyword evidence="3" id="KW-0238">DNA-binding</keyword>
<name>A0ABS8YM60_9BACL</name>
<organism evidence="6 7">
    <name type="scientific">Paenibacillus profundus</name>
    <dbReference type="NCBI Taxonomy" id="1173085"/>
    <lineage>
        <taxon>Bacteria</taxon>
        <taxon>Bacillati</taxon>
        <taxon>Bacillota</taxon>
        <taxon>Bacilli</taxon>
        <taxon>Bacillales</taxon>
        <taxon>Paenibacillaceae</taxon>
        <taxon>Paenibacillus</taxon>
    </lineage>
</organism>
<evidence type="ECO:0000313" key="7">
    <source>
        <dbReference type="Proteomes" id="UP001199916"/>
    </source>
</evidence>
<dbReference type="Proteomes" id="UP001199916">
    <property type="component" value="Unassembled WGS sequence"/>
</dbReference>
<feature type="domain" description="HTH lysR-type" evidence="5">
    <location>
        <begin position="1"/>
        <end position="58"/>
    </location>
</feature>
<evidence type="ECO:0000259" key="5">
    <source>
        <dbReference type="PROSITE" id="PS50931"/>
    </source>
</evidence>
<gene>
    <name evidence="6" type="ORF">LQV63_27005</name>
</gene>
<keyword evidence="4" id="KW-0804">Transcription</keyword>
<reference evidence="6 7" key="1">
    <citation type="submission" date="2021-11" db="EMBL/GenBank/DDBJ databases">
        <title>Draft genome sequence of Paenibacillus profundus YoMME, a new Gram-positive bacteria with exoelectrogenic properties.</title>
        <authorList>
            <person name="Hubenova Y."/>
            <person name="Hubenova E."/>
            <person name="Manasiev Y."/>
            <person name="Peykov S."/>
            <person name="Mitov M."/>
        </authorList>
    </citation>
    <scope>NUCLEOTIDE SEQUENCE [LARGE SCALE GENOMIC DNA]</scope>
    <source>
        <strain evidence="6 7">YoMME</strain>
    </source>
</reference>
<evidence type="ECO:0000313" key="6">
    <source>
        <dbReference type="EMBL" id="MCE5172916.1"/>
    </source>
</evidence>
<evidence type="ECO:0000256" key="4">
    <source>
        <dbReference type="ARBA" id="ARBA00023163"/>
    </source>
</evidence>